<name>A0ABS7XAB4_9GAMM</name>
<sequence>MTSLYTRFIATVVFPLQEWLKKHDTVRRRRELERSQWLALPALQQQQNSRLQQFIAGAYQQVPYYRNLLAELQLTADDIKTVADLAKLPFLTKPLIAEHFDALKAANAGNLKRFNTGGSSGQPLIFLLGNERVSHDVAAKWRATRWWGVDIGDKEIVAWGSPIELGAQDRARVFRDLLFRSQLIPAFDMSEQKLLAFLQRIRDNKPKMLFGYPSVYHLLAQTAQKHGIAMHDLGIKVVFVTSERLYPYQRELIETVFAAPVANGYGGRDAGFIAHQCPAGGMHLSFEDIVIEIIDPATGAVLPAGESGEIVVTHLATSEFPFIRYRTGDIATVSEQPCSCGRGLPLLESIEGRSTDFVVASDGTMMHGLALIYILRDISGIAAFKIIQHSLSQTTVQLVWPEGELPEAIATQIRAGFNARLGAEVQIDIEQLPEISPEKSGKYRYVISKVTP</sequence>
<keyword evidence="3" id="KW-1185">Reference proteome</keyword>
<dbReference type="PANTHER" id="PTHR36932">
    <property type="entry name" value="CAPSULAR POLYSACCHARIDE BIOSYNTHESIS PROTEIN"/>
    <property type="match status" value="1"/>
</dbReference>
<dbReference type="Proteomes" id="UP000663814">
    <property type="component" value="Unassembled WGS sequence"/>
</dbReference>
<dbReference type="EMBL" id="JAERPS020000003">
    <property type="protein sequence ID" value="MBZ9611727.1"/>
    <property type="molecule type" value="Genomic_DNA"/>
</dbReference>
<dbReference type="PANTHER" id="PTHR36932:SF1">
    <property type="entry name" value="CAPSULAR POLYSACCHARIDE BIOSYNTHESIS PROTEIN"/>
    <property type="match status" value="1"/>
</dbReference>
<evidence type="ECO:0000313" key="2">
    <source>
        <dbReference type="EMBL" id="MBZ9611727.1"/>
    </source>
</evidence>
<dbReference type="InterPro" id="IPR000873">
    <property type="entry name" value="AMP-dep_synth/lig_dom"/>
</dbReference>
<protein>
    <submittedName>
        <fullName evidence="2">AMP-binding protein</fullName>
    </submittedName>
</protein>
<gene>
    <name evidence="2" type="ORF">I4W93_008965</name>
</gene>
<dbReference type="Gene3D" id="3.40.50.12780">
    <property type="entry name" value="N-terminal domain of ligase-like"/>
    <property type="match status" value="1"/>
</dbReference>
<reference evidence="2 3" key="2">
    <citation type="submission" date="2021-08" db="EMBL/GenBank/DDBJ databases">
        <title>Rheinheimera aquimaris sp. nov., isolated from seawater of the East Sea in Korea.</title>
        <authorList>
            <person name="Kim K.H."/>
            <person name="Wenting R."/>
            <person name="Kim K.R."/>
            <person name="Jeon C.O."/>
        </authorList>
    </citation>
    <scope>NUCLEOTIDE SEQUENCE [LARGE SCALE GENOMIC DNA]</scope>
    <source>
        <strain evidence="2 3">MA-13</strain>
    </source>
</reference>
<dbReference type="InterPro" id="IPR042099">
    <property type="entry name" value="ANL_N_sf"/>
</dbReference>
<dbReference type="Pfam" id="PF00501">
    <property type="entry name" value="AMP-binding"/>
    <property type="match status" value="1"/>
</dbReference>
<evidence type="ECO:0000259" key="1">
    <source>
        <dbReference type="Pfam" id="PF00501"/>
    </source>
</evidence>
<reference evidence="2 3" key="1">
    <citation type="submission" date="2020-12" db="EMBL/GenBank/DDBJ databases">
        <authorList>
            <person name="Ruan W."/>
            <person name="Khan S.A."/>
            <person name="Jeon C.O."/>
        </authorList>
    </citation>
    <scope>NUCLEOTIDE SEQUENCE [LARGE SCALE GENOMIC DNA]</scope>
    <source>
        <strain evidence="2 3">MA-13</strain>
    </source>
</reference>
<dbReference type="RefSeq" id="WP_205311260.1">
    <property type="nucleotide sequence ID" value="NZ_JAERPS020000003.1"/>
</dbReference>
<accession>A0ABS7XAB4</accession>
<feature type="domain" description="AMP-dependent synthetase/ligase" evidence="1">
    <location>
        <begin position="196"/>
        <end position="313"/>
    </location>
</feature>
<proteinExistence type="predicted"/>
<organism evidence="2 3">
    <name type="scientific">Rheinheimera maricola</name>
    <dbReference type="NCBI Taxonomy" id="2793282"/>
    <lineage>
        <taxon>Bacteria</taxon>
        <taxon>Pseudomonadati</taxon>
        <taxon>Pseudomonadota</taxon>
        <taxon>Gammaproteobacteria</taxon>
        <taxon>Chromatiales</taxon>
        <taxon>Chromatiaceae</taxon>
        <taxon>Rheinheimera</taxon>
    </lineage>
</organism>
<comment type="caution">
    <text evidence="2">The sequence shown here is derived from an EMBL/GenBank/DDBJ whole genome shotgun (WGS) entry which is preliminary data.</text>
</comment>
<dbReference type="SUPFAM" id="SSF56801">
    <property type="entry name" value="Acetyl-CoA synthetase-like"/>
    <property type="match status" value="1"/>
</dbReference>
<dbReference type="InterPro" id="IPR053158">
    <property type="entry name" value="CapK_Type1_Caps_Biosynth"/>
</dbReference>
<evidence type="ECO:0000313" key="3">
    <source>
        <dbReference type="Proteomes" id="UP000663814"/>
    </source>
</evidence>